<feature type="transmembrane region" description="Helical" evidence="17">
    <location>
        <begin position="175"/>
        <end position="193"/>
    </location>
</feature>
<evidence type="ECO:0000256" key="15">
    <source>
        <dbReference type="ARBA" id="ARBA00044770"/>
    </source>
</evidence>
<keyword evidence="6" id="KW-0808">Transferase</keyword>
<organism evidence="18">
    <name type="scientific">freshwater metagenome</name>
    <dbReference type="NCBI Taxonomy" id="449393"/>
    <lineage>
        <taxon>unclassified sequences</taxon>
        <taxon>metagenomes</taxon>
        <taxon>ecological metagenomes</taxon>
    </lineage>
</organism>
<dbReference type="PANTHER" id="PTHR30474">
    <property type="entry name" value="CELL CYCLE PROTEIN"/>
    <property type="match status" value="1"/>
</dbReference>
<keyword evidence="4" id="KW-0132">Cell division</keyword>
<evidence type="ECO:0000256" key="10">
    <source>
        <dbReference type="ARBA" id="ARBA00022989"/>
    </source>
</evidence>
<keyword evidence="8" id="KW-0133">Cell shape</keyword>
<feature type="transmembrane region" description="Helical" evidence="17">
    <location>
        <begin position="283"/>
        <end position="303"/>
    </location>
</feature>
<keyword evidence="9" id="KW-0573">Peptidoglycan synthesis</keyword>
<dbReference type="EC" id="2.4.99.28" evidence="15"/>
<evidence type="ECO:0000256" key="6">
    <source>
        <dbReference type="ARBA" id="ARBA00022679"/>
    </source>
</evidence>
<protein>
    <recommendedName>
        <fullName evidence="15">peptidoglycan glycosyltransferase</fullName>
        <ecNumber evidence="15">2.4.99.28</ecNumber>
    </recommendedName>
    <alternativeName>
        <fullName evidence="14">Peptidoglycan polymerase</fullName>
    </alternativeName>
</protein>
<keyword evidence="5" id="KW-0328">Glycosyltransferase</keyword>
<evidence type="ECO:0000256" key="12">
    <source>
        <dbReference type="ARBA" id="ARBA00023306"/>
    </source>
</evidence>
<dbReference type="GO" id="GO:0032153">
    <property type="term" value="C:cell division site"/>
    <property type="evidence" value="ECO:0007669"/>
    <property type="project" value="TreeGrafter"/>
</dbReference>
<evidence type="ECO:0000256" key="2">
    <source>
        <dbReference type="ARBA" id="ARBA00004752"/>
    </source>
</evidence>
<evidence type="ECO:0000256" key="4">
    <source>
        <dbReference type="ARBA" id="ARBA00022618"/>
    </source>
</evidence>
<feature type="transmembrane region" description="Helical" evidence="17">
    <location>
        <begin position="17"/>
        <end position="38"/>
    </location>
</feature>
<evidence type="ECO:0000256" key="17">
    <source>
        <dbReference type="SAM" id="Phobius"/>
    </source>
</evidence>
<evidence type="ECO:0000256" key="16">
    <source>
        <dbReference type="ARBA" id="ARBA00049902"/>
    </source>
</evidence>
<keyword evidence="10 17" id="KW-1133">Transmembrane helix</keyword>
<evidence type="ECO:0000256" key="1">
    <source>
        <dbReference type="ARBA" id="ARBA00004651"/>
    </source>
</evidence>
<dbReference type="GO" id="GO:0005886">
    <property type="term" value="C:plasma membrane"/>
    <property type="evidence" value="ECO:0007669"/>
    <property type="project" value="UniProtKB-SubCell"/>
</dbReference>
<accession>A0A094S5S5</accession>
<dbReference type="EMBL" id="JNSK01000177">
    <property type="protein sequence ID" value="KGA13238.1"/>
    <property type="molecule type" value="Genomic_DNA"/>
</dbReference>
<comment type="caution">
    <text evidence="18">The sequence shown here is derived from an EMBL/GenBank/DDBJ whole genome shotgun (WGS) entry which is preliminary data.</text>
</comment>
<evidence type="ECO:0000256" key="11">
    <source>
        <dbReference type="ARBA" id="ARBA00023136"/>
    </source>
</evidence>
<feature type="transmembrane region" description="Helical" evidence="17">
    <location>
        <begin position="82"/>
        <end position="100"/>
    </location>
</feature>
<dbReference type="PANTHER" id="PTHR30474:SF2">
    <property type="entry name" value="PEPTIDOGLYCAN GLYCOSYLTRANSFERASE FTSW-RELATED"/>
    <property type="match status" value="1"/>
</dbReference>
<comment type="pathway">
    <text evidence="2">Cell wall biogenesis; peptidoglycan biosynthesis.</text>
</comment>
<keyword evidence="3" id="KW-1003">Cell membrane</keyword>
<keyword evidence="13" id="KW-0961">Cell wall biogenesis/degradation</keyword>
<feature type="transmembrane region" description="Helical" evidence="17">
    <location>
        <begin position="200"/>
        <end position="219"/>
    </location>
</feature>
<keyword evidence="12" id="KW-0131">Cell cycle</keyword>
<evidence type="ECO:0000256" key="14">
    <source>
        <dbReference type="ARBA" id="ARBA00032370"/>
    </source>
</evidence>
<dbReference type="GO" id="GO:0008360">
    <property type="term" value="P:regulation of cell shape"/>
    <property type="evidence" value="ECO:0007669"/>
    <property type="project" value="UniProtKB-KW"/>
</dbReference>
<dbReference type="GO" id="GO:0071555">
    <property type="term" value="P:cell wall organization"/>
    <property type="evidence" value="ECO:0007669"/>
    <property type="project" value="UniProtKB-KW"/>
</dbReference>
<evidence type="ECO:0000256" key="8">
    <source>
        <dbReference type="ARBA" id="ARBA00022960"/>
    </source>
</evidence>
<evidence type="ECO:0000313" key="18">
    <source>
        <dbReference type="EMBL" id="KGA13238.1"/>
    </source>
</evidence>
<evidence type="ECO:0000256" key="3">
    <source>
        <dbReference type="ARBA" id="ARBA00022475"/>
    </source>
</evidence>
<dbReference type="InterPro" id="IPR013437">
    <property type="entry name" value="FtsW"/>
</dbReference>
<evidence type="ECO:0000256" key="13">
    <source>
        <dbReference type="ARBA" id="ARBA00023316"/>
    </source>
</evidence>
<dbReference type="GO" id="GO:0009252">
    <property type="term" value="P:peptidoglycan biosynthetic process"/>
    <property type="evidence" value="ECO:0007669"/>
    <property type="project" value="UniProtKB-KW"/>
</dbReference>
<dbReference type="NCBIfam" id="TIGR02614">
    <property type="entry name" value="ftsW"/>
    <property type="match status" value="1"/>
</dbReference>
<dbReference type="Pfam" id="PF01098">
    <property type="entry name" value="FTSW_RODA_SPOVE"/>
    <property type="match status" value="1"/>
</dbReference>
<feature type="transmembrane region" description="Helical" evidence="17">
    <location>
        <begin position="120"/>
        <end position="139"/>
    </location>
</feature>
<evidence type="ECO:0000256" key="9">
    <source>
        <dbReference type="ARBA" id="ARBA00022984"/>
    </source>
</evidence>
<keyword evidence="11 17" id="KW-0472">Membrane</keyword>
<dbReference type="GO" id="GO:0015648">
    <property type="term" value="F:lipid-linked peptidoglycan transporter activity"/>
    <property type="evidence" value="ECO:0007669"/>
    <property type="project" value="TreeGrafter"/>
</dbReference>
<gene>
    <name evidence="18" type="ORF">GM50_22785</name>
</gene>
<feature type="transmembrane region" description="Helical" evidence="17">
    <location>
        <begin position="349"/>
        <end position="372"/>
    </location>
</feature>
<evidence type="ECO:0000256" key="5">
    <source>
        <dbReference type="ARBA" id="ARBA00022676"/>
    </source>
</evidence>
<feature type="transmembrane region" description="Helical" evidence="17">
    <location>
        <begin position="315"/>
        <end position="337"/>
    </location>
</feature>
<feature type="transmembrane region" description="Helical" evidence="17">
    <location>
        <begin position="50"/>
        <end position="70"/>
    </location>
</feature>
<comment type="catalytic activity">
    <reaction evidence="16">
        <text>[GlcNAc-(1-&gt;4)-Mur2Ac(oyl-L-Ala-gamma-D-Glu-L-Lys-D-Ala-D-Ala)](n)-di-trans,octa-cis-undecaprenyl diphosphate + beta-D-GlcNAc-(1-&gt;4)-Mur2Ac(oyl-L-Ala-gamma-D-Glu-L-Lys-D-Ala-D-Ala)-di-trans,octa-cis-undecaprenyl diphosphate = [GlcNAc-(1-&gt;4)-Mur2Ac(oyl-L-Ala-gamma-D-Glu-L-Lys-D-Ala-D-Ala)](n+1)-di-trans,octa-cis-undecaprenyl diphosphate + di-trans,octa-cis-undecaprenyl diphosphate + H(+)</text>
        <dbReference type="Rhea" id="RHEA:23708"/>
        <dbReference type="Rhea" id="RHEA-COMP:9602"/>
        <dbReference type="Rhea" id="RHEA-COMP:9603"/>
        <dbReference type="ChEBI" id="CHEBI:15378"/>
        <dbReference type="ChEBI" id="CHEBI:58405"/>
        <dbReference type="ChEBI" id="CHEBI:60033"/>
        <dbReference type="ChEBI" id="CHEBI:78435"/>
        <dbReference type="EC" id="2.4.99.28"/>
    </reaction>
</comment>
<sequence>MTRVAPTKRIKNPAAPFYALIISVALLSIIGVIMVFSASSIYSLDTKGSAGAIFIRQLIFLLISIPMAIFLARMSLKSWKNLARFGLILSIIILLALRIPGVGKTVNGNTNWISLGVVDVQPSELAKFLVILWAAQLLATRLNAGFIRINVLALIAPGFIVVSGLIMWGRDLGTASVTMAILGGILFVSGIHLKLIGTLVASAAMALAFFIVTAPYRAARWSVFLDPFDPAQYKNEGWQPAHSLLGLASGGIFGVGLGGSRQKWGNLPEAHTDFIFAIIGEELGLVGTLLILALLGTLIYSILRISISSEDSFTRFACAGIASWIAIQSVLNIGSALSLLPVVGVTLPLVSYGGSALISTYMGVGFVASCALRNPATLAEVKRAVAKRRSA</sequence>
<proteinExistence type="predicted"/>
<name>A0A094S5S5_9ZZZZ</name>
<reference evidence="18" key="1">
    <citation type="submission" date="2014-05" db="EMBL/GenBank/DDBJ databases">
        <title>Key roles for freshwater Actinobacteria revealed by deep metagenomic sequencing.</title>
        <authorList>
            <person name="Ghai R."/>
            <person name="Mizuno C.M."/>
            <person name="Picazo A."/>
            <person name="Camacho A."/>
            <person name="Rodriguez-Valera F."/>
        </authorList>
    </citation>
    <scope>NUCLEOTIDE SEQUENCE</scope>
</reference>
<dbReference type="GO" id="GO:0051301">
    <property type="term" value="P:cell division"/>
    <property type="evidence" value="ECO:0007669"/>
    <property type="project" value="UniProtKB-KW"/>
</dbReference>
<evidence type="ECO:0000256" key="7">
    <source>
        <dbReference type="ARBA" id="ARBA00022692"/>
    </source>
</evidence>
<feature type="transmembrane region" description="Helical" evidence="17">
    <location>
        <begin position="151"/>
        <end position="169"/>
    </location>
</feature>
<keyword evidence="7 17" id="KW-0812">Transmembrane</keyword>
<comment type="subcellular location">
    <subcellularLocation>
        <location evidence="1">Cell membrane</location>
        <topology evidence="1">Multi-pass membrane protein</topology>
    </subcellularLocation>
</comment>
<dbReference type="InterPro" id="IPR001182">
    <property type="entry name" value="FtsW/RodA"/>
</dbReference>
<dbReference type="AlphaFoldDB" id="A0A094S5S5"/>
<dbReference type="GO" id="GO:0008955">
    <property type="term" value="F:peptidoglycan glycosyltransferase activity"/>
    <property type="evidence" value="ECO:0007669"/>
    <property type="project" value="UniProtKB-EC"/>
</dbReference>